<dbReference type="Pfam" id="PF03592">
    <property type="entry name" value="Terminase_2"/>
    <property type="match status" value="1"/>
</dbReference>
<comment type="caution">
    <text evidence="1">The sequence shown here is derived from an EMBL/GenBank/DDBJ whole genome shotgun (WGS) entry which is preliminary data.</text>
</comment>
<name>A0ABS8LWH6_9FLAO</name>
<reference evidence="1" key="1">
    <citation type="submission" date="2021-11" db="EMBL/GenBank/DDBJ databases">
        <title>Description of novel Flavobacterium species.</title>
        <authorList>
            <person name="Saticioglu I.B."/>
            <person name="Ay H."/>
            <person name="Altun S."/>
            <person name="Duman M."/>
        </authorList>
    </citation>
    <scope>NUCLEOTIDE SEQUENCE</scope>
    <source>
        <strain evidence="1">F-126</strain>
    </source>
</reference>
<evidence type="ECO:0000313" key="2">
    <source>
        <dbReference type="Proteomes" id="UP001430700"/>
    </source>
</evidence>
<gene>
    <name evidence="1" type="ORF">LNQ34_04025</name>
</gene>
<dbReference type="InterPro" id="IPR038713">
    <property type="entry name" value="Terminase_Gp1_N_sf"/>
</dbReference>
<dbReference type="Gene3D" id="1.10.10.1400">
    <property type="entry name" value="Terminase, small subunit, N-terminal DNA-binding domain, HTH motif"/>
    <property type="match status" value="1"/>
</dbReference>
<organism evidence="1 2">
    <name type="scientific">Flavobacterium lipolyticum</name>
    <dbReference type="NCBI Taxonomy" id="2893754"/>
    <lineage>
        <taxon>Bacteria</taxon>
        <taxon>Pseudomonadati</taxon>
        <taxon>Bacteroidota</taxon>
        <taxon>Flavobacteriia</taxon>
        <taxon>Flavobacteriales</taxon>
        <taxon>Flavobacteriaceae</taxon>
        <taxon>Flavobacterium</taxon>
    </lineage>
</organism>
<protein>
    <submittedName>
        <fullName evidence="1">Terminase small subunit</fullName>
    </submittedName>
</protein>
<keyword evidence="2" id="KW-1185">Reference proteome</keyword>
<sequence length="208" mass="23762">MKTNNLTILQEAIAQAYVRLGVKSDAYKEAGYSYKNKSDKSIHEAACRVLGNSKVSARVKELQSVVADIAKKEFKITSEEMLRHLDILRRARIDEFVEYYEYDVPVTTTSGTGKNKVVTTIIEKRTELRIKSFDKLSESQKMCIEGIKQTKYGIEIKLHGKEWSIEKINKHIGFYEKDNEQKNPGEVMDPDKREARIAALMAKLNGKV</sequence>
<evidence type="ECO:0000313" key="1">
    <source>
        <dbReference type="EMBL" id="MCC9016935.1"/>
    </source>
</evidence>
<dbReference type="RefSeq" id="WP_229998729.1">
    <property type="nucleotide sequence ID" value="NZ_JAJJMN010000001.1"/>
</dbReference>
<proteinExistence type="predicted"/>
<accession>A0ABS8LWH6</accession>
<dbReference type="EMBL" id="JAJJMN010000001">
    <property type="protein sequence ID" value="MCC9016935.1"/>
    <property type="molecule type" value="Genomic_DNA"/>
</dbReference>
<dbReference type="Proteomes" id="UP001430700">
    <property type="component" value="Unassembled WGS sequence"/>
</dbReference>
<dbReference type="InterPro" id="IPR005335">
    <property type="entry name" value="Terminase_ssu"/>
</dbReference>